<keyword evidence="8" id="KW-1185">Reference proteome</keyword>
<name>A0ABS8KNG1_9HYPH</name>
<reference evidence="7 8" key="1">
    <citation type="submission" date="2021-11" db="EMBL/GenBank/DDBJ databases">
        <authorList>
            <person name="Lee D.-H."/>
            <person name="Kim S.-B."/>
        </authorList>
    </citation>
    <scope>NUCLEOTIDE SEQUENCE [LARGE SCALE GENOMIC DNA]</scope>
    <source>
        <strain evidence="7 8">KCTC 52223</strain>
    </source>
</reference>
<comment type="subunit">
    <text evidence="5">Monomer. Associates with the 50S ribosomal subunit.</text>
</comment>
<comment type="similarity">
    <text evidence="5">Belongs to the TRAFAC class OBG-HflX-like GTPase superfamily. HflX GTPase family.</text>
</comment>
<dbReference type="InterPro" id="IPR042108">
    <property type="entry name" value="GTPase_HflX_N_sf"/>
</dbReference>
<dbReference type="InterPro" id="IPR030394">
    <property type="entry name" value="G_HFLX_dom"/>
</dbReference>
<dbReference type="InterPro" id="IPR027417">
    <property type="entry name" value="P-loop_NTPase"/>
</dbReference>
<dbReference type="PANTHER" id="PTHR10229">
    <property type="entry name" value="GTP-BINDING PROTEIN HFLX"/>
    <property type="match status" value="1"/>
</dbReference>
<dbReference type="Pfam" id="PF19275">
    <property type="entry name" value="HflX_C"/>
    <property type="match status" value="1"/>
</dbReference>
<dbReference type="PANTHER" id="PTHR10229:SF0">
    <property type="entry name" value="GTP-BINDING PROTEIN 6-RELATED"/>
    <property type="match status" value="1"/>
</dbReference>
<sequence>MCPYTAGPRGRGSDRDSQAKLEEAVGLARAIDLDVRLAQVAPLRQVTPATLIGKGVVARIAAAVEEMGIGLVVVDDKLTPVQQRNLEKAWQTKVIDRTGLILEIFGARARTHEGRLQVELAALDYQRGRLVRSWTHLERQRGGFGFLGGPGESQIEIDRRLIGERIVRIKRDLEAVRKTREINRAGRKKARLPTVALVGYTNAGKSTLFNRLSGADVMAKDLLFATLDPTMRSIKLPNGKGCVISDTVGFVSDLPTHLVAAFRATLEEVIEADLIVHVRDISHPDTEQQRADVEDVLRELGALEEGAGRPFIEALNKIDALPADLRQVLETRTATGAERARQYPVSALTGEGVDHLMNAVADLLGAAGEAREVSVPLSDGATIAWLYRHGEVRSRRDEGETAWLTVALDEATAAQFERRQQAR</sequence>
<keyword evidence="5" id="KW-0963">Cytoplasm</keyword>
<keyword evidence="2 5" id="KW-0547">Nucleotide-binding</keyword>
<feature type="domain" description="Hflx-type G" evidence="6">
    <location>
        <begin position="193"/>
        <end position="368"/>
    </location>
</feature>
<dbReference type="CDD" id="cd01878">
    <property type="entry name" value="HflX"/>
    <property type="match status" value="1"/>
</dbReference>
<dbReference type="SUPFAM" id="SSF52540">
    <property type="entry name" value="P-loop containing nucleoside triphosphate hydrolases"/>
    <property type="match status" value="1"/>
</dbReference>
<comment type="function">
    <text evidence="5">GTPase that associates with the 50S ribosomal subunit and may have a role during protein synthesis or ribosome biogenesis.</text>
</comment>
<evidence type="ECO:0000259" key="6">
    <source>
        <dbReference type="PROSITE" id="PS51705"/>
    </source>
</evidence>
<dbReference type="PROSITE" id="PS51705">
    <property type="entry name" value="G_HFLX"/>
    <property type="match status" value="1"/>
</dbReference>
<evidence type="ECO:0000256" key="3">
    <source>
        <dbReference type="ARBA" id="ARBA00022842"/>
    </source>
</evidence>
<dbReference type="Gene3D" id="3.40.50.300">
    <property type="entry name" value="P-loop containing nucleotide triphosphate hydrolases"/>
    <property type="match status" value="1"/>
</dbReference>
<evidence type="ECO:0000313" key="7">
    <source>
        <dbReference type="EMBL" id="MCC8427574.1"/>
    </source>
</evidence>
<keyword evidence="4 5" id="KW-0342">GTP-binding</keyword>
<evidence type="ECO:0000256" key="1">
    <source>
        <dbReference type="ARBA" id="ARBA00022723"/>
    </source>
</evidence>
<dbReference type="InterPro" id="IPR025121">
    <property type="entry name" value="GTPase_HflX_N"/>
</dbReference>
<dbReference type="NCBIfam" id="TIGR03156">
    <property type="entry name" value="GTP_HflX"/>
    <property type="match status" value="1"/>
</dbReference>
<accession>A0ABS8KNG1</accession>
<comment type="subcellular location">
    <subcellularLocation>
        <location evidence="5">Cytoplasm</location>
    </subcellularLocation>
    <text evidence="5">May associate with membranes.</text>
</comment>
<organism evidence="7 8">
    <name type="scientific">Reyranella aquatilis</name>
    <dbReference type="NCBI Taxonomy" id="2035356"/>
    <lineage>
        <taxon>Bacteria</taxon>
        <taxon>Pseudomonadati</taxon>
        <taxon>Pseudomonadota</taxon>
        <taxon>Alphaproteobacteria</taxon>
        <taxon>Hyphomicrobiales</taxon>
        <taxon>Reyranellaceae</taxon>
        <taxon>Reyranella</taxon>
    </lineage>
</organism>
<gene>
    <name evidence="5 7" type="primary">hflX</name>
    <name evidence="7" type="ORF">LJ725_01245</name>
</gene>
<dbReference type="PIRSF" id="PIRSF006809">
    <property type="entry name" value="GTP-binding_hflX_prd"/>
    <property type="match status" value="1"/>
</dbReference>
<evidence type="ECO:0000256" key="5">
    <source>
        <dbReference type="HAMAP-Rule" id="MF_00900"/>
    </source>
</evidence>
<dbReference type="Gene3D" id="3.40.50.11060">
    <property type="entry name" value="GTPase HflX, N-terminal domain"/>
    <property type="match status" value="1"/>
</dbReference>
<evidence type="ECO:0000256" key="2">
    <source>
        <dbReference type="ARBA" id="ARBA00022741"/>
    </source>
</evidence>
<dbReference type="Gene3D" id="6.10.250.2860">
    <property type="match status" value="1"/>
</dbReference>
<proteinExistence type="inferred from homology"/>
<comment type="caution">
    <text evidence="7">The sequence shown here is derived from an EMBL/GenBank/DDBJ whole genome shotgun (WGS) entry which is preliminary data.</text>
</comment>
<dbReference type="Proteomes" id="UP001198862">
    <property type="component" value="Unassembled WGS sequence"/>
</dbReference>
<keyword evidence="3" id="KW-0460">Magnesium</keyword>
<dbReference type="Pfam" id="PF16360">
    <property type="entry name" value="GTP-bdg_M"/>
    <property type="match status" value="1"/>
</dbReference>
<protein>
    <recommendedName>
        <fullName evidence="5">GTPase HflX</fullName>
    </recommendedName>
    <alternativeName>
        <fullName evidence="5">GTP-binding protein HflX</fullName>
    </alternativeName>
</protein>
<dbReference type="EMBL" id="JAJISD010000001">
    <property type="protein sequence ID" value="MCC8427574.1"/>
    <property type="molecule type" value="Genomic_DNA"/>
</dbReference>
<evidence type="ECO:0000313" key="8">
    <source>
        <dbReference type="Proteomes" id="UP001198862"/>
    </source>
</evidence>
<keyword evidence="1" id="KW-0479">Metal-binding</keyword>
<dbReference type="InterPro" id="IPR006073">
    <property type="entry name" value="GTP-bd"/>
</dbReference>
<dbReference type="Pfam" id="PF01926">
    <property type="entry name" value="MMR_HSR1"/>
    <property type="match status" value="1"/>
</dbReference>
<dbReference type="PRINTS" id="PR00326">
    <property type="entry name" value="GTP1OBG"/>
</dbReference>
<dbReference type="InterPro" id="IPR016496">
    <property type="entry name" value="GTPase_HflX"/>
</dbReference>
<dbReference type="Pfam" id="PF13167">
    <property type="entry name" value="GTP-bdg_N"/>
    <property type="match status" value="1"/>
</dbReference>
<evidence type="ECO:0000256" key="4">
    <source>
        <dbReference type="ARBA" id="ARBA00023134"/>
    </source>
</evidence>
<dbReference type="HAMAP" id="MF_00900">
    <property type="entry name" value="GTPase_HflX"/>
    <property type="match status" value="1"/>
</dbReference>
<dbReference type="InterPro" id="IPR045498">
    <property type="entry name" value="HflX_C"/>
</dbReference>
<dbReference type="InterPro" id="IPR032305">
    <property type="entry name" value="GTP-bd_M"/>
</dbReference>